<comment type="caution">
    <text evidence="2">The sequence shown here is derived from an EMBL/GenBank/DDBJ whole genome shotgun (WGS) entry which is preliminary data.</text>
</comment>
<dbReference type="OrthoDB" id="10433551at2759"/>
<dbReference type="Proteomes" id="UP000663879">
    <property type="component" value="Unassembled WGS sequence"/>
</dbReference>
<dbReference type="EMBL" id="CAJNOC010004216">
    <property type="protein sequence ID" value="CAF1013669.1"/>
    <property type="molecule type" value="Genomic_DNA"/>
</dbReference>
<name>A0A814HRY4_9BILA</name>
<evidence type="ECO:0000256" key="1">
    <source>
        <dbReference type="SAM" id="MobiDB-lite"/>
    </source>
</evidence>
<gene>
    <name evidence="2" type="ORF">OXX778_LOCUS17019</name>
</gene>
<proteinExistence type="predicted"/>
<protein>
    <submittedName>
        <fullName evidence="2">Uncharacterized protein</fullName>
    </submittedName>
</protein>
<accession>A0A814HRY4</accession>
<sequence>MFQNIESDESSSTSIIDRIANDGNDTEEDIEEPAAKKTRGENLPYDLFKTYDGLEECVKELKDGTIENVT</sequence>
<evidence type="ECO:0000313" key="2">
    <source>
        <dbReference type="EMBL" id="CAF1013669.1"/>
    </source>
</evidence>
<evidence type="ECO:0000313" key="3">
    <source>
        <dbReference type="Proteomes" id="UP000663879"/>
    </source>
</evidence>
<organism evidence="2 3">
    <name type="scientific">Brachionus calyciflorus</name>
    <dbReference type="NCBI Taxonomy" id="104777"/>
    <lineage>
        <taxon>Eukaryota</taxon>
        <taxon>Metazoa</taxon>
        <taxon>Spiralia</taxon>
        <taxon>Gnathifera</taxon>
        <taxon>Rotifera</taxon>
        <taxon>Eurotatoria</taxon>
        <taxon>Monogononta</taxon>
        <taxon>Pseudotrocha</taxon>
        <taxon>Ploima</taxon>
        <taxon>Brachionidae</taxon>
        <taxon>Brachionus</taxon>
    </lineage>
</organism>
<feature type="region of interest" description="Disordered" evidence="1">
    <location>
        <begin position="1"/>
        <end position="38"/>
    </location>
</feature>
<dbReference type="AlphaFoldDB" id="A0A814HRY4"/>
<reference evidence="2" key="1">
    <citation type="submission" date="2021-02" db="EMBL/GenBank/DDBJ databases">
        <authorList>
            <person name="Nowell W R."/>
        </authorList>
    </citation>
    <scope>NUCLEOTIDE SEQUENCE</scope>
    <source>
        <strain evidence="2">Ploen Becks lab</strain>
    </source>
</reference>
<keyword evidence="3" id="KW-1185">Reference proteome</keyword>